<dbReference type="SUPFAM" id="SSF50249">
    <property type="entry name" value="Nucleic acid-binding proteins"/>
    <property type="match status" value="1"/>
</dbReference>
<dbReference type="InterPro" id="IPR001253">
    <property type="entry name" value="TIF_eIF-1A"/>
</dbReference>
<dbReference type="SMART" id="SM00652">
    <property type="entry name" value="eIF1a"/>
    <property type="match status" value="1"/>
</dbReference>
<keyword evidence="3" id="KW-1185">Reference proteome</keyword>
<dbReference type="AlphaFoldDB" id="A0A4Q1BG51"/>
<accession>A0A4Q1BG51</accession>
<dbReference type="InterPro" id="IPR012340">
    <property type="entry name" value="NA-bd_OB-fold"/>
</dbReference>
<dbReference type="Proteomes" id="UP000289152">
    <property type="component" value="Unassembled WGS sequence"/>
</dbReference>
<dbReference type="Gene3D" id="2.40.50.140">
    <property type="entry name" value="Nucleic acid-binding proteins"/>
    <property type="match status" value="1"/>
</dbReference>
<dbReference type="STRING" id="5217.A0A4Q1BG51"/>
<dbReference type="InParanoid" id="A0A4Q1BG51"/>
<name>A0A4Q1BG51_TREME</name>
<evidence type="ECO:0008006" key="4">
    <source>
        <dbReference type="Google" id="ProtNLM"/>
    </source>
</evidence>
<evidence type="ECO:0000313" key="2">
    <source>
        <dbReference type="EMBL" id="RXK36131.1"/>
    </source>
</evidence>
<feature type="region of interest" description="Disordered" evidence="1">
    <location>
        <begin position="93"/>
        <end position="140"/>
    </location>
</feature>
<dbReference type="GO" id="GO:0003743">
    <property type="term" value="F:translation initiation factor activity"/>
    <property type="evidence" value="ECO:0007669"/>
    <property type="project" value="InterPro"/>
</dbReference>
<organism evidence="2 3">
    <name type="scientific">Tremella mesenterica</name>
    <name type="common">Jelly fungus</name>
    <dbReference type="NCBI Taxonomy" id="5217"/>
    <lineage>
        <taxon>Eukaryota</taxon>
        <taxon>Fungi</taxon>
        <taxon>Dikarya</taxon>
        <taxon>Basidiomycota</taxon>
        <taxon>Agaricomycotina</taxon>
        <taxon>Tremellomycetes</taxon>
        <taxon>Tremellales</taxon>
        <taxon>Tremellaceae</taxon>
        <taxon>Tremella</taxon>
    </lineage>
</organism>
<evidence type="ECO:0000313" key="3">
    <source>
        <dbReference type="Proteomes" id="UP000289152"/>
    </source>
</evidence>
<gene>
    <name evidence="2" type="ORF">M231_06622</name>
</gene>
<dbReference type="OrthoDB" id="1738325at2759"/>
<evidence type="ECO:0000256" key="1">
    <source>
        <dbReference type="SAM" id="MobiDB-lite"/>
    </source>
</evidence>
<dbReference type="EMBL" id="SDIL01000108">
    <property type="protein sequence ID" value="RXK36131.1"/>
    <property type="molecule type" value="Genomic_DNA"/>
</dbReference>
<reference evidence="2 3" key="1">
    <citation type="submission" date="2016-06" db="EMBL/GenBank/DDBJ databases">
        <title>Evolution of pathogenesis and genome organization in the Tremellales.</title>
        <authorList>
            <person name="Cuomo C."/>
            <person name="Litvintseva A."/>
            <person name="Heitman J."/>
            <person name="Chen Y."/>
            <person name="Sun S."/>
            <person name="Springer D."/>
            <person name="Dromer F."/>
            <person name="Young S."/>
            <person name="Zeng Q."/>
            <person name="Chapman S."/>
            <person name="Gujja S."/>
            <person name="Saif S."/>
            <person name="Birren B."/>
        </authorList>
    </citation>
    <scope>NUCLEOTIDE SEQUENCE [LARGE SCALE GENOMIC DNA]</scope>
    <source>
        <strain evidence="2 3">ATCC 28783</strain>
    </source>
</reference>
<sequence>MPRPRLPSPEYTPSSLPPNIILAKLSSPRGSGNWVCHSPDGIERLVEISTRVKRSKVILVKGDFTYVNLFPPGGKVVGEIIVVLEKNQVKGYKKSGEWPEEFDSLPPTNPQEPSPLIETSSLDISPEDDQPLHTSISDTT</sequence>
<comment type="caution">
    <text evidence="2">The sequence shown here is derived from an EMBL/GenBank/DDBJ whole genome shotgun (WGS) entry which is preliminary data.</text>
</comment>
<protein>
    <recommendedName>
        <fullName evidence="4">S1-like domain-containing protein</fullName>
    </recommendedName>
</protein>
<proteinExistence type="predicted"/>
<dbReference type="VEuPathDB" id="FungiDB:TREMEDRAFT_58598"/>